<keyword evidence="4" id="KW-0547">Nucleotide-binding</keyword>
<keyword evidence="7" id="KW-1185">Reference proteome</keyword>
<evidence type="ECO:0000256" key="4">
    <source>
        <dbReference type="ARBA" id="ARBA00022741"/>
    </source>
</evidence>
<keyword evidence="1" id="KW-0597">Phosphoprotein</keyword>
<gene>
    <name evidence="6" type="ORF">ASN18_1808</name>
</gene>
<evidence type="ECO:0000313" key="6">
    <source>
        <dbReference type="EMBL" id="KWT85083.1"/>
    </source>
</evidence>
<dbReference type="RefSeq" id="WP_085052424.1">
    <property type="nucleotide sequence ID" value="NZ_LNQR01000065.1"/>
</dbReference>
<evidence type="ECO:0008006" key="8">
    <source>
        <dbReference type="Google" id="ProtNLM"/>
    </source>
</evidence>
<dbReference type="Proteomes" id="UP000060487">
    <property type="component" value="Unassembled WGS sequence"/>
</dbReference>
<dbReference type="PANTHER" id="PTHR34139">
    <property type="entry name" value="UPF0331 PROTEIN MJ0127"/>
    <property type="match status" value="1"/>
</dbReference>
<dbReference type="InterPro" id="IPR008201">
    <property type="entry name" value="HepT-like"/>
</dbReference>
<evidence type="ECO:0000256" key="3">
    <source>
        <dbReference type="ARBA" id="ARBA00022722"/>
    </source>
</evidence>
<dbReference type="PANTHER" id="PTHR34139:SF1">
    <property type="entry name" value="RNASE MJ1380-RELATED"/>
    <property type="match status" value="1"/>
</dbReference>
<keyword evidence="2" id="KW-1277">Toxin-antitoxin system</keyword>
<dbReference type="InterPro" id="IPR051813">
    <property type="entry name" value="HepT_RNase_toxin"/>
</dbReference>
<evidence type="ECO:0000256" key="1">
    <source>
        <dbReference type="ARBA" id="ARBA00022553"/>
    </source>
</evidence>
<name>A0ABR5SEW7_9BACT</name>
<evidence type="ECO:0000256" key="5">
    <source>
        <dbReference type="ARBA" id="ARBA00022801"/>
    </source>
</evidence>
<keyword evidence="3" id="KW-0540">Nuclease</keyword>
<reference evidence="6 7" key="1">
    <citation type="submission" date="2015-11" db="EMBL/GenBank/DDBJ databases">
        <authorList>
            <person name="Lin W."/>
        </authorList>
    </citation>
    <scope>NUCLEOTIDE SEQUENCE [LARGE SCALE GENOMIC DNA]</scope>
    <source>
        <strain evidence="6 7">HCH-1</strain>
    </source>
</reference>
<accession>A0ABR5SEW7</accession>
<keyword evidence="5" id="KW-0378">Hydrolase</keyword>
<sequence>MNRGNSVYLRHIYDSICRIEQYTKDMVFDSFIDNGLVQAAVIRELEIIGEATKRISIDIRDKYPEIPWKVMAGTRDKLIHHYFGVDIQVVWDTVDKAIPQLKAKIERLFEREGIG</sequence>
<proteinExistence type="predicted"/>
<dbReference type="Pfam" id="PF01934">
    <property type="entry name" value="HepT-like"/>
    <property type="match status" value="1"/>
</dbReference>
<dbReference type="EMBL" id="LNQR01000065">
    <property type="protein sequence ID" value="KWT85083.1"/>
    <property type="molecule type" value="Genomic_DNA"/>
</dbReference>
<comment type="caution">
    <text evidence="6">The sequence shown here is derived from an EMBL/GenBank/DDBJ whole genome shotgun (WGS) entry which is preliminary data.</text>
</comment>
<evidence type="ECO:0000313" key="7">
    <source>
        <dbReference type="Proteomes" id="UP000060487"/>
    </source>
</evidence>
<organism evidence="6 7">
    <name type="scientific">Candidatus Magnetominusculus xianensis</name>
    <dbReference type="NCBI Taxonomy" id="1748249"/>
    <lineage>
        <taxon>Bacteria</taxon>
        <taxon>Pseudomonadati</taxon>
        <taxon>Nitrospirota</taxon>
        <taxon>Nitrospiria</taxon>
        <taxon>Nitrospirales</taxon>
        <taxon>Nitrospiraceae</taxon>
        <taxon>Candidatus Magnetominusculus</taxon>
    </lineage>
</organism>
<evidence type="ECO:0000256" key="2">
    <source>
        <dbReference type="ARBA" id="ARBA00022649"/>
    </source>
</evidence>
<protein>
    <recommendedName>
        <fullName evidence="8">DUF86 domain-containing protein</fullName>
    </recommendedName>
</protein>